<dbReference type="Pfam" id="PF14052">
    <property type="entry name" value="Caps_assemb_Wzi"/>
    <property type="match status" value="1"/>
</dbReference>
<dbReference type="Proteomes" id="UP000287394">
    <property type="component" value="Chromosome"/>
</dbReference>
<gene>
    <name evidence="1" type="ORF">CCAX7_48280</name>
</gene>
<organism evidence="1 2">
    <name type="scientific">Capsulimonas corticalis</name>
    <dbReference type="NCBI Taxonomy" id="2219043"/>
    <lineage>
        <taxon>Bacteria</taxon>
        <taxon>Bacillati</taxon>
        <taxon>Armatimonadota</taxon>
        <taxon>Armatimonadia</taxon>
        <taxon>Capsulimonadales</taxon>
        <taxon>Capsulimonadaceae</taxon>
        <taxon>Capsulimonas</taxon>
    </lineage>
</organism>
<dbReference type="OrthoDB" id="9815228at2"/>
<protein>
    <submittedName>
        <fullName evidence="1">Uncharacterized protein</fullName>
    </submittedName>
</protein>
<evidence type="ECO:0000313" key="1">
    <source>
        <dbReference type="EMBL" id="BDI32777.1"/>
    </source>
</evidence>
<accession>A0A402CPX1</accession>
<dbReference type="InterPro" id="IPR026950">
    <property type="entry name" value="Caps_assemb_Wzi"/>
</dbReference>
<dbReference type="SUPFAM" id="SSF56935">
    <property type="entry name" value="Porins"/>
    <property type="match status" value="1"/>
</dbReference>
<dbReference type="Gene3D" id="2.40.160.130">
    <property type="entry name" value="Capsule assembly protein Wzi"/>
    <property type="match status" value="1"/>
</dbReference>
<sequence>MRNAAPLLCLSLIAAPGWSASSDIVPRGSVLNDAFAKMALLNALPGYSAADFSGDGVYTRQQLALILEGALPDLETANPSEAILVSLRAAASDLSPELDADGVDMGALSSALDKSGASIGGFVQPEYRIKTGGSSDSGIGAQGVYRVTALGTYNPRLQYAVSLSDWPKEWRRDLNNDVGDHSFTPVNEAYVAWKGSHGLELRAGRFYNAWGPGTRGATLMSDNAPPYDQIRLRFPFSLGSRLGRNYLYTQTAGFFKEYGATKYLETRRIEYRFSRQWNADVQEAFKTTSAGALWATPLPLNSQALSLDKLIPGARLKNIDREFNYTVNLGAAYTPSPDDRIYGQFFIDDLRSPFGSTTKVVPRKISYLVGSAFKIPQGPSVTLEYTYADPTTYAFQSDKAIWQNGTHNWMGLPSGPNSSEIYLGVTQKFAGRITATVEGRERRRPHNSFPAPQASAFGARVRYDSTPSSAFIVGYYDYKQNPFPFAPGQPGYPPDTGLTPVGEGDQGTYVRRREVDLSYQFAF</sequence>
<reference evidence="1 2" key="1">
    <citation type="journal article" date="2019" name="Int. J. Syst. Evol. Microbiol.">
        <title>Capsulimonas corticalis gen. nov., sp. nov., an aerobic capsulated bacterium, of a novel bacterial order, Capsulimonadales ord. nov., of the class Armatimonadia of the phylum Armatimonadetes.</title>
        <authorList>
            <person name="Li J."/>
            <person name="Kudo C."/>
            <person name="Tonouchi A."/>
        </authorList>
    </citation>
    <scope>NUCLEOTIDE SEQUENCE [LARGE SCALE GENOMIC DNA]</scope>
    <source>
        <strain evidence="1 2">AX-7</strain>
    </source>
</reference>
<dbReference type="EMBL" id="AP025739">
    <property type="protein sequence ID" value="BDI32777.1"/>
    <property type="molecule type" value="Genomic_DNA"/>
</dbReference>
<dbReference type="RefSeq" id="WP_119319524.1">
    <property type="nucleotide sequence ID" value="NZ_AP025739.1"/>
</dbReference>
<keyword evidence="2" id="KW-1185">Reference proteome</keyword>
<proteinExistence type="predicted"/>
<dbReference type="InterPro" id="IPR038636">
    <property type="entry name" value="Wzi_sf"/>
</dbReference>
<dbReference type="AlphaFoldDB" id="A0A402CPX1"/>
<dbReference type="KEGG" id="ccot:CCAX7_48280"/>
<evidence type="ECO:0000313" key="2">
    <source>
        <dbReference type="Proteomes" id="UP000287394"/>
    </source>
</evidence>
<name>A0A402CPX1_9BACT</name>